<keyword evidence="2" id="KW-1185">Reference proteome</keyword>
<gene>
    <name evidence="1" type="ORF">SAMN05444280_12418</name>
</gene>
<accession>A0A1M6KQE6</accession>
<evidence type="ECO:0000313" key="2">
    <source>
        <dbReference type="Proteomes" id="UP000184050"/>
    </source>
</evidence>
<organism evidence="1 2">
    <name type="scientific">Tangfeifania diversioriginum</name>
    <dbReference type="NCBI Taxonomy" id="1168035"/>
    <lineage>
        <taxon>Bacteria</taxon>
        <taxon>Pseudomonadati</taxon>
        <taxon>Bacteroidota</taxon>
        <taxon>Bacteroidia</taxon>
        <taxon>Marinilabiliales</taxon>
        <taxon>Prolixibacteraceae</taxon>
        <taxon>Tangfeifania</taxon>
    </lineage>
</organism>
<name>A0A1M6KQE6_9BACT</name>
<reference evidence="1 2" key="1">
    <citation type="submission" date="2016-11" db="EMBL/GenBank/DDBJ databases">
        <authorList>
            <person name="Jaros S."/>
            <person name="Januszkiewicz K."/>
            <person name="Wedrychowicz H."/>
        </authorList>
    </citation>
    <scope>NUCLEOTIDE SEQUENCE [LARGE SCALE GENOMIC DNA]</scope>
    <source>
        <strain evidence="1 2">DSM 27063</strain>
    </source>
</reference>
<protein>
    <submittedName>
        <fullName evidence="1">Uncharacterized protein</fullName>
    </submittedName>
</protein>
<dbReference type="EMBL" id="FQZE01000024">
    <property type="protein sequence ID" value="SHJ61157.1"/>
    <property type="molecule type" value="Genomic_DNA"/>
</dbReference>
<dbReference type="Proteomes" id="UP000184050">
    <property type="component" value="Unassembled WGS sequence"/>
</dbReference>
<dbReference type="PROSITE" id="PS51257">
    <property type="entry name" value="PROKAR_LIPOPROTEIN"/>
    <property type="match status" value="1"/>
</dbReference>
<dbReference type="AlphaFoldDB" id="A0A1M6KQE6"/>
<proteinExistence type="predicted"/>
<evidence type="ECO:0000313" key="1">
    <source>
        <dbReference type="EMBL" id="SHJ61157.1"/>
    </source>
</evidence>
<dbReference type="STRING" id="1168035.SAMN05444280_12418"/>
<sequence length="243" mass="27100">MLQKQTENRKRMKTMKMKWMAVAVLMAGIISCNDKRDVERVEYSFEFTSDAEGWTGDFADYPVGEAESYELEFEHTTLPAPLDETEGALRLSGLNKSDDLFMFIKRKISGLEPNTTYYATFYVEFASNVPDGLFGVGGSPGESVFVKAGATLTEPDTEEDNMNYYRMNIDKGGQSQGGAEMVVVGDFSNDTDSDDYTLKTVSNENRFSVTSDANGELWLIAGTDSGFEATTTIFYNKLLIELY</sequence>